<evidence type="ECO:0000313" key="2">
    <source>
        <dbReference type="Proteomes" id="UP001056120"/>
    </source>
</evidence>
<sequence>MRDAKASEVNYVSSNDLGQSSFGSSCMGPTCGIRSRVGGFGWVMDDDDDDCGWSYDADPFDPFANSFGFSIDVNEMSCVNRLISDYDDKHGPLTKLMELPVIHNTMPETMDEALKVVTDEVMTGKNGKEKVEKRGS</sequence>
<dbReference type="EMBL" id="CM042019">
    <property type="protein sequence ID" value="KAI3824455.1"/>
    <property type="molecule type" value="Genomic_DNA"/>
</dbReference>
<accession>A0ACB9JWW0</accession>
<reference evidence="1 2" key="2">
    <citation type="journal article" date="2022" name="Mol. Ecol. Resour.">
        <title>The genomes of chicory, endive, great burdock and yacon provide insights into Asteraceae paleo-polyploidization history and plant inulin production.</title>
        <authorList>
            <person name="Fan W."/>
            <person name="Wang S."/>
            <person name="Wang H."/>
            <person name="Wang A."/>
            <person name="Jiang F."/>
            <person name="Liu H."/>
            <person name="Zhao H."/>
            <person name="Xu D."/>
            <person name="Zhang Y."/>
        </authorList>
    </citation>
    <scope>NUCLEOTIDE SEQUENCE [LARGE SCALE GENOMIC DNA]</scope>
    <source>
        <strain evidence="2">cv. Yunnan</strain>
        <tissue evidence="1">Leaves</tissue>
    </source>
</reference>
<keyword evidence="2" id="KW-1185">Reference proteome</keyword>
<evidence type="ECO:0000313" key="1">
    <source>
        <dbReference type="EMBL" id="KAI3824455.1"/>
    </source>
</evidence>
<gene>
    <name evidence="1" type="ORF">L1987_05915</name>
</gene>
<organism evidence="1 2">
    <name type="scientific">Smallanthus sonchifolius</name>
    <dbReference type="NCBI Taxonomy" id="185202"/>
    <lineage>
        <taxon>Eukaryota</taxon>
        <taxon>Viridiplantae</taxon>
        <taxon>Streptophyta</taxon>
        <taxon>Embryophyta</taxon>
        <taxon>Tracheophyta</taxon>
        <taxon>Spermatophyta</taxon>
        <taxon>Magnoliopsida</taxon>
        <taxon>eudicotyledons</taxon>
        <taxon>Gunneridae</taxon>
        <taxon>Pentapetalae</taxon>
        <taxon>asterids</taxon>
        <taxon>campanulids</taxon>
        <taxon>Asterales</taxon>
        <taxon>Asteraceae</taxon>
        <taxon>Asteroideae</taxon>
        <taxon>Heliantheae alliance</taxon>
        <taxon>Millerieae</taxon>
        <taxon>Smallanthus</taxon>
    </lineage>
</organism>
<reference evidence="2" key="1">
    <citation type="journal article" date="2022" name="Mol. Ecol. Resour.">
        <title>The genomes of chicory, endive, great burdock and yacon provide insights into Asteraceae palaeo-polyploidization history and plant inulin production.</title>
        <authorList>
            <person name="Fan W."/>
            <person name="Wang S."/>
            <person name="Wang H."/>
            <person name="Wang A."/>
            <person name="Jiang F."/>
            <person name="Liu H."/>
            <person name="Zhao H."/>
            <person name="Xu D."/>
            <person name="Zhang Y."/>
        </authorList>
    </citation>
    <scope>NUCLEOTIDE SEQUENCE [LARGE SCALE GENOMIC DNA]</scope>
    <source>
        <strain evidence="2">cv. Yunnan</strain>
    </source>
</reference>
<proteinExistence type="predicted"/>
<name>A0ACB9JWW0_9ASTR</name>
<protein>
    <submittedName>
        <fullName evidence="1">Uncharacterized protein</fullName>
    </submittedName>
</protein>
<comment type="caution">
    <text evidence="1">The sequence shown here is derived from an EMBL/GenBank/DDBJ whole genome shotgun (WGS) entry which is preliminary data.</text>
</comment>
<dbReference type="Proteomes" id="UP001056120">
    <property type="component" value="Linkage Group LG02"/>
</dbReference>